<dbReference type="AlphaFoldDB" id="A0AAQ3MZV8"/>
<dbReference type="EMBL" id="CP144693">
    <property type="protein sequence ID" value="WVY99750.1"/>
    <property type="molecule type" value="Genomic_DNA"/>
</dbReference>
<feature type="compositionally biased region" description="Acidic residues" evidence="1">
    <location>
        <begin position="59"/>
        <end position="68"/>
    </location>
</feature>
<organism evidence="2 3">
    <name type="scientific">Vigna mungo</name>
    <name type="common">Black gram</name>
    <name type="synonym">Phaseolus mungo</name>
    <dbReference type="NCBI Taxonomy" id="3915"/>
    <lineage>
        <taxon>Eukaryota</taxon>
        <taxon>Viridiplantae</taxon>
        <taxon>Streptophyta</taxon>
        <taxon>Embryophyta</taxon>
        <taxon>Tracheophyta</taxon>
        <taxon>Spermatophyta</taxon>
        <taxon>Magnoliopsida</taxon>
        <taxon>eudicotyledons</taxon>
        <taxon>Gunneridae</taxon>
        <taxon>Pentapetalae</taxon>
        <taxon>rosids</taxon>
        <taxon>fabids</taxon>
        <taxon>Fabales</taxon>
        <taxon>Fabaceae</taxon>
        <taxon>Papilionoideae</taxon>
        <taxon>50 kb inversion clade</taxon>
        <taxon>NPAAA clade</taxon>
        <taxon>indigoferoid/millettioid clade</taxon>
        <taxon>Phaseoleae</taxon>
        <taxon>Vigna</taxon>
    </lineage>
</organism>
<feature type="region of interest" description="Disordered" evidence="1">
    <location>
        <begin position="16"/>
        <end position="108"/>
    </location>
</feature>
<evidence type="ECO:0000313" key="3">
    <source>
        <dbReference type="Proteomes" id="UP001374535"/>
    </source>
</evidence>
<evidence type="ECO:0000256" key="1">
    <source>
        <dbReference type="SAM" id="MobiDB-lite"/>
    </source>
</evidence>
<accession>A0AAQ3MZV8</accession>
<sequence length="197" mass="21609">MVSYFYMKIFYKEEVQSSPLKKPKIPSTADSHRNLNTGEDGEKYSNGLKMSLVDYASSSDDDVPEPTEEERKKEEKPQPPPPPPPRSQTKVGSASNQQLENKIHSSRTLVEKLPDASLLLDAPTVSSDLMSASDHFSRVAAAQAENASRKRDSNGMASSTVRSKLPRGNLPHSRNVPETSGGMLLPPQISGRFVLIC</sequence>
<reference evidence="2 3" key="1">
    <citation type="journal article" date="2023" name="Life. Sci Alliance">
        <title>Evolutionary insights into 3D genome organization and epigenetic landscape of Vigna mungo.</title>
        <authorList>
            <person name="Junaid A."/>
            <person name="Singh B."/>
            <person name="Bhatia S."/>
        </authorList>
    </citation>
    <scope>NUCLEOTIDE SEQUENCE [LARGE SCALE GENOMIC DNA]</scope>
    <source>
        <strain evidence="2">Urdbean</strain>
    </source>
</reference>
<keyword evidence="3" id="KW-1185">Reference proteome</keyword>
<dbReference type="PANTHER" id="PTHR33912">
    <property type="entry name" value="OS01G0939400 PROTEIN"/>
    <property type="match status" value="1"/>
</dbReference>
<protein>
    <submittedName>
        <fullName evidence="2">Uncharacterized protein</fullName>
    </submittedName>
</protein>
<feature type="region of interest" description="Disordered" evidence="1">
    <location>
        <begin position="139"/>
        <end position="184"/>
    </location>
</feature>
<proteinExistence type="predicted"/>
<gene>
    <name evidence="2" type="ORF">V8G54_025820</name>
</gene>
<dbReference type="PANTHER" id="PTHR33912:SF3">
    <property type="entry name" value="OS01G0939400 PROTEIN"/>
    <property type="match status" value="1"/>
</dbReference>
<name>A0AAQ3MZV8_VIGMU</name>
<evidence type="ECO:0000313" key="2">
    <source>
        <dbReference type="EMBL" id="WVY99750.1"/>
    </source>
</evidence>
<dbReference type="Proteomes" id="UP001374535">
    <property type="component" value="Chromosome 8"/>
</dbReference>
<feature type="compositionally biased region" description="Polar residues" evidence="1">
    <location>
        <begin position="87"/>
        <end position="100"/>
    </location>
</feature>
<dbReference type="InterPro" id="IPR040381">
    <property type="entry name" value="At4g14450-like"/>
</dbReference>